<dbReference type="OrthoDB" id="767661at2759"/>
<feature type="compositionally biased region" description="Basic residues" evidence="12">
    <location>
        <begin position="1"/>
        <end position="14"/>
    </location>
</feature>
<keyword evidence="15" id="KW-1185">Reference proteome</keyword>
<sequence length="485" mass="55950">MPPKKKKDKKKKKKGGEVEKEQEETEYDSMDLEMLQEVVPMLKQQLAKCTLDRNYVQLERDTIQMFYDITKGEVQDIERQIAAKDREMELMEDNHRVEVRVYLQKVKHLEYEHNNNLRNIAVEGEHFMTEEHENHDNRAYELKKTKKSLKLELAEREWSNAEEIKQVKQQHAKNLLKMREGFEGQLGELSDRCGKRLEQLAADLELRRKVHVHEIEERKNLHINDLMRNHEKALGRAGNIQNDFNSYYNDITNDNLKLIKSLKDEVAEMKKKAVANQKLMHDISQENMRLKEPLTVAVAEVAELRAQLKDRQKDRLSLRNSRARLQVLEQQLRDLVESHEALKLGYAAVEKARDELYNTFEASIGQIQQKSDFANVMLEQKLSTMQHSVENAAEQVAQIISAAGLDAAEMEGVGASLENTLAGRNQSIRDTRYELIRMTKVYNDSLRTYTQKLIELGIPANEIDSMGFSAIPTSASSGPAGLVVK</sequence>
<evidence type="ECO:0000256" key="10">
    <source>
        <dbReference type="ARBA" id="ARBA00023273"/>
    </source>
</evidence>
<dbReference type="GO" id="GO:0031514">
    <property type="term" value="C:motile cilium"/>
    <property type="evidence" value="ECO:0007669"/>
    <property type="project" value="UniProtKB-SubCell"/>
</dbReference>
<evidence type="ECO:0000256" key="9">
    <source>
        <dbReference type="ARBA" id="ARBA00023212"/>
    </source>
</evidence>
<dbReference type="InParanoid" id="F0XWV6"/>
<evidence type="ECO:0000256" key="8">
    <source>
        <dbReference type="ARBA" id="ARBA00023069"/>
    </source>
</evidence>
<feature type="coiled-coil region" evidence="11">
    <location>
        <begin position="67"/>
        <end position="94"/>
    </location>
</feature>
<comment type="similarity">
    <text evidence="3">Belongs to the DRC4 family.</text>
</comment>
<dbReference type="GO" id="GO:0008017">
    <property type="term" value="F:microtubule binding"/>
    <property type="evidence" value="ECO:0007669"/>
    <property type="project" value="InterPro"/>
</dbReference>
<dbReference type="Pfam" id="PF13851">
    <property type="entry name" value="GAS"/>
    <property type="match status" value="1"/>
</dbReference>
<feature type="coiled-coil region" evidence="11">
    <location>
        <begin position="318"/>
        <end position="345"/>
    </location>
</feature>
<evidence type="ECO:0000256" key="1">
    <source>
        <dbReference type="ARBA" id="ARBA00004230"/>
    </source>
</evidence>
<dbReference type="KEGG" id="aaf:AURANDRAFT_19143"/>
<evidence type="ECO:0000256" key="5">
    <source>
        <dbReference type="ARBA" id="ARBA00022701"/>
    </source>
</evidence>
<evidence type="ECO:0000313" key="14">
    <source>
        <dbReference type="EMBL" id="EGB12903.1"/>
    </source>
</evidence>
<dbReference type="eggNOG" id="ENOG502QQDA">
    <property type="taxonomic scope" value="Eukaryota"/>
</dbReference>
<dbReference type="FunCoup" id="F0XWV6">
    <property type="interactions" value="1"/>
</dbReference>
<reference evidence="14 15" key="1">
    <citation type="journal article" date="2011" name="Proc. Natl. Acad. Sci. U.S.A.">
        <title>Niche of harmful alga Aureococcus anophagefferens revealed through ecogenomics.</title>
        <authorList>
            <person name="Gobler C.J."/>
            <person name="Berry D.L."/>
            <person name="Dyhrman S.T."/>
            <person name="Wilhelm S.W."/>
            <person name="Salamov A."/>
            <person name="Lobanov A.V."/>
            <person name="Zhang Y."/>
            <person name="Collier J.L."/>
            <person name="Wurch L.L."/>
            <person name="Kustka A.B."/>
            <person name="Dill B.D."/>
            <person name="Shah M."/>
            <person name="VerBerkmoes N.C."/>
            <person name="Kuo A."/>
            <person name="Terry A."/>
            <person name="Pangilinan J."/>
            <person name="Lindquist E.A."/>
            <person name="Lucas S."/>
            <person name="Paulsen I.T."/>
            <person name="Hattenrath-Lehmann T.K."/>
            <person name="Talmage S.C."/>
            <person name="Walker E.A."/>
            <person name="Koch F."/>
            <person name="Burson A.M."/>
            <person name="Marcoval M.A."/>
            <person name="Tang Y.Z."/>
            <person name="Lecleir G.R."/>
            <person name="Coyne K.J."/>
            <person name="Berg G.M."/>
            <person name="Bertrand E.M."/>
            <person name="Saito M.A."/>
            <person name="Gladyshev V.N."/>
            <person name="Grigoriev I.V."/>
        </authorList>
    </citation>
    <scope>NUCLEOTIDE SEQUENCE [LARGE SCALE GENOMIC DNA]</scope>
    <source>
        <strain evidence="15">CCMP 1984</strain>
    </source>
</reference>
<feature type="domain" description="Growth arrest-specific protein 8" evidence="13">
    <location>
        <begin position="226"/>
        <end position="430"/>
    </location>
</feature>
<keyword evidence="4" id="KW-0963">Cytoplasm</keyword>
<dbReference type="InterPro" id="IPR039308">
    <property type="entry name" value="GAS8"/>
</dbReference>
<keyword evidence="8" id="KW-0969">Cilium</keyword>
<evidence type="ECO:0000259" key="13">
    <source>
        <dbReference type="Pfam" id="PF13851"/>
    </source>
</evidence>
<dbReference type="InterPro" id="IPR025593">
    <property type="entry name" value="GAS8_dom"/>
</dbReference>
<name>F0XWV6_AURAN</name>
<keyword evidence="10" id="KW-0966">Cell projection</keyword>
<keyword evidence="5" id="KW-0493">Microtubule</keyword>
<dbReference type="AlphaFoldDB" id="F0XWV6"/>
<evidence type="ECO:0000313" key="15">
    <source>
        <dbReference type="Proteomes" id="UP000002729"/>
    </source>
</evidence>
<dbReference type="RefSeq" id="XP_009032527.1">
    <property type="nucleotide sequence ID" value="XM_009034279.1"/>
</dbReference>
<dbReference type="GeneID" id="20219093"/>
<comment type="subcellular location">
    <subcellularLocation>
        <location evidence="1">Cell projection</location>
        <location evidence="1">Cilium</location>
        <location evidence="1">Flagellum</location>
    </subcellularLocation>
    <subcellularLocation>
        <location evidence="2">Cytoplasm</location>
        <location evidence="2">Cytoskeleton</location>
    </subcellularLocation>
</comment>
<evidence type="ECO:0000256" key="4">
    <source>
        <dbReference type="ARBA" id="ARBA00022490"/>
    </source>
</evidence>
<dbReference type="GO" id="GO:0048870">
    <property type="term" value="P:cell motility"/>
    <property type="evidence" value="ECO:0007669"/>
    <property type="project" value="InterPro"/>
</dbReference>
<dbReference type="GO" id="GO:0005794">
    <property type="term" value="C:Golgi apparatus"/>
    <property type="evidence" value="ECO:0007669"/>
    <property type="project" value="TreeGrafter"/>
</dbReference>
<evidence type="ECO:0000256" key="6">
    <source>
        <dbReference type="ARBA" id="ARBA00022846"/>
    </source>
</evidence>
<evidence type="ECO:0000256" key="7">
    <source>
        <dbReference type="ARBA" id="ARBA00023054"/>
    </source>
</evidence>
<dbReference type="Proteomes" id="UP000002729">
    <property type="component" value="Unassembled WGS sequence"/>
</dbReference>
<evidence type="ECO:0000256" key="12">
    <source>
        <dbReference type="SAM" id="MobiDB-lite"/>
    </source>
</evidence>
<dbReference type="GO" id="GO:0005874">
    <property type="term" value="C:microtubule"/>
    <property type="evidence" value="ECO:0007669"/>
    <property type="project" value="UniProtKB-KW"/>
</dbReference>
<evidence type="ECO:0000256" key="11">
    <source>
        <dbReference type="SAM" id="Coils"/>
    </source>
</evidence>
<dbReference type="EMBL" id="GL833120">
    <property type="protein sequence ID" value="EGB12903.1"/>
    <property type="molecule type" value="Genomic_DNA"/>
</dbReference>
<evidence type="ECO:0000256" key="3">
    <source>
        <dbReference type="ARBA" id="ARBA00009859"/>
    </source>
</evidence>
<keyword evidence="9" id="KW-0206">Cytoskeleton</keyword>
<gene>
    <name evidence="14" type="ORF">AURANDRAFT_19143</name>
</gene>
<organism evidence="15">
    <name type="scientific">Aureococcus anophagefferens</name>
    <name type="common">Harmful bloom alga</name>
    <dbReference type="NCBI Taxonomy" id="44056"/>
    <lineage>
        <taxon>Eukaryota</taxon>
        <taxon>Sar</taxon>
        <taxon>Stramenopiles</taxon>
        <taxon>Ochrophyta</taxon>
        <taxon>Pelagophyceae</taxon>
        <taxon>Pelagomonadales</taxon>
        <taxon>Pelagomonadaceae</taxon>
        <taxon>Aureococcus</taxon>
    </lineage>
</organism>
<keyword evidence="6" id="KW-0282">Flagellum</keyword>
<evidence type="ECO:0000256" key="2">
    <source>
        <dbReference type="ARBA" id="ARBA00004245"/>
    </source>
</evidence>
<keyword evidence="7 11" id="KW-0175">Coiled coil</keyword>
<accession>F0XWV6</accession>
<dbReference type="PANTHER" id="PTHR31543:SF0">
    <property type="entry name" value="DYNEIN REGULATORY COMPLEX SUBUNIT 4"/>
    <property type="match status" value="1"/>
</dbReference>
<proteinExistence type="inferred from homology"/>
<dbReference type="OMA" id="MELTNHY"/>
<protein>
    <recommendedName>
        <fullName evidence="13">Growth arrest-specific protein 8 domain-containing protein</fullName>
    </recommendedName>
</protein>
<feature type="region of interest" description="Disordered" evidence="12">
    <location>
        <begin position="1"/>
        <end position="25"/>
    </location>
</feature>
<dbReference type="GO" id="GO:0031267">
    <property type="term" value="F:small GTPase binding"/>
    <property type="evidence" value="ECO:0007669"/>
    <property type="project" value="InterPro"/>
</dbReference>
<dbReference type="PANTHER" id="PTHR31543">
    <property type="entry name" value="DYNEIN REGULATORY COMPLEX SUBUNIT 4"/>
    <property type="match status" value="1"/>
</dbReference>